<sequence>MVVSFNLLPVQSSASAAGLQDMRQCKPEPRTSASWKSRFLLLPALFLLLFPLVLRWPQASKGSEMASGGSPMPAPCAECGCWGWRSARNGASAELGRRAVIGQVKSQREVLVVRKEKWQLCGSVALDPKDGKWSCCKGFYPFHRPTQRCCQTWGKFIIIPMDPEKSEAEDCRTHTQKTLVFAVISLESLLCLEICGK</sequence>
<organism evidence="1 2">
    <name type="scientific">Camelus ferus</name>
    <name type="common">Wild bactrian camel</name>
    <name type="synonym">Camelus bactrianus ferus</name>
    <dbReference type="NCBI Taxonomy" id="419612"/>
    <lineage>
        <taxon>Eukaryota</taxon>
        <taxon>Metazoa</taxon>
        <taxon>Chordata</taxon>
        <taxon>Craniata</taxon>
        <taxon>Vertebrata</taxon>
        <taxon>Euteleostomi</taxon>
        <taxon>Mammalia</taxon>
        <taxon>Eutheria</taxon>
        <taxon>Laurasiatheria</taxon>
        <taxon>Artiodactyla</taxon>
        <taxon>Tylopoda</taxon>
        <taxon>Camelidae</taxon>
        <taxon>Camelus</taxon>
    </lineage>
</organism>
<proteinExistence type="predicted"/>
<dbReference type="Proteomes" id="UP000694856">
    <property type="component" value="Chromosome 9"/>
</dbReference>
<evidence type="ECO:0000313" key="1">
    <source>
        <dbReference type="Proteomes" id="UP000694856"/>
    </source>
</evidence>
<accession>A0A8B8THF8</accession>
<gene>
    <name evidence="2" type="primary">LOC116665673</name>
</gene>
<protein>
    <submittedName>
        <fullName evidence="2">Uncharacterized protein LOC116665673 isoform X3</fullName>
    </submittedName>
</protein>
<reference evidence="2" key="1">
    <citation type="submission" date="2025-08" db="UniProtKB">
        <authorList>
            <consortium name="RefSeq"/>
        </authorList>
    </citation>
    <scope>IDENTIFICATION</scope>
    <source>
        <tissue evidence="2">Ear skin</tissue>
    </source>
</reference>
<dbReference type="AlphaFoldDB" id="A0A8B8THF8"/>
<evidence type="ECO:0000313" key="2">
    <source>
        <dbReference type="RefSeq" id="XP_032341684.1"/>
    </source>
</evidence>
<dbReference type="GeneID" id="116665673"/>
<name>A0A8B8THF8_CAMFR</name>
<keyword evidence="1" id="KW-1185">Reference proteome</keyword>
<dbReference type="RefSeq" id="XP_032341684.1">
    <property type="nucleotide sequence ID" value="XM_032485793.1"/>
</dbReference>